<evidence type="ECO:0000256" key="2">
    <source>
        <dbReference type="ARBA" id="ARBA00023015"/>
    </source>
</evidence>
<dbReference type="EMBL" id="JABEQK010000016">
    <property type="protein sequence ID" value="MBB2206488.1"/>
    <property type="molecule type" value="Genomic_DNA"/>
</dbReference>
<keyword evidence="4" id="KW-0804">Transcription</keyword>
<dbReference type="GO" id="GO:0003700">
    <property type="term" value="F:DNA-binding transcription factor activity"/>
    <property type="evidence" value="ECO:0007669"/>
    <property type="project" value="TreeGrafter"/>
</dbReference>
<comment type="similarity">
    <text evidence="1">Belongs to the LysR transcriptional regulatory family.</text>
</comment>
<evidence type="ECO:0000256" key="1">
    <source>
        <dbReference type="ARBA" id="ARBA00009437"/>
    </source>
</evidence>
<dbReference type="Gene3D" id="3.40.190.10">
    <property type="entry name" value="Periplasmic binding protein-like II"/>
    <property type="match status" value="2"/>
</dbReference>
<name>A0A7W4KGF8_9PROT</name>
<keyword evidence="2" id="KW-0805">Transcription regulation</keyword>
<evidence type="ECO:0000259" key="5">
    <source>
        <dbReference type="Pfam" id="PF03466"/>
    </source>
</evidence>
<dbReference type="AlphaFoldDB" id="A0A7W4KGF8"/>
<keyword evidence="3" id="KW-0238">DNA-binding</keyword>
<sequence>MTLFERSRTGTATTNFGKYVLRYVRNIIEDARHLGEVTNDLIDLPDGELRVGLGHPPLHSKAALLLRSWSNSYPLTRISLRAASDHDIVFTLRNRLIDAAIIPQFALDNGLASLPLYRERIVAALPHGHPLSNRETLSIRELTKERLLVPSKSYVEQHTYFHLAQIGSQTHIPVHYGGILTLLSQVRMGSNVALCNAACQELQPCGLVFRPLDDPNAEFDVHLVWRTEAEDALLGRFVAFMRDLVRDRGKSPCV</sequence>
<dbReference type="Pfam" id="PF03466">
    <property type="entry name" value="LysR_substrate"/>
    <property type="match status" value="1"/>
</dbReference>
<dbReference type="CDD" id="cd08414">
    <property type="entry name" value="PBP2_LTTR_aromatics_like"/>
    <property type="match status" value="1"/>
</dbReference>
<dbReference type="PANTHER" id="PTHR30346:SF28">
    <property type="entry name" value="HTH-TYPE TRANSCRIPTIONAL REGULATOR CYNR"/>
    <property type="match status" value="1"/>
</dbReference>
<organism evidence="6 7">
    <name type="scientific">Gluconacetobacter takamatsuzukensis</name>
    <dbReference type="NCBI Taxonomy" id="1286190"/>
    <lineage>
        <taxon>Bacteria</taxon>
        <taxon>Pseudomonadati</taxon>
        <taxon>Pseudomonadota</taxon>
        <taxon>Alphaproteobacteria</taxon>
        <taxon>Acetobacterales</taxon>
        <taxon>Acetobacteraceae</taxon>
        <taxon>Gluconacetobacter</taxon>
    </lineage>
</organism>
<dbReference type="SUPFAM" id="SSF53850">
    <property type="entry name" value="Periplasmic binding protein-like II"/>
    <property type="match status" value="1"/>
</dbReference>
<protein>
    <submittedName>
        <fullName evidence="6">LysR family substrate-binding domain-containing protein</fullName>
    </submittedName>
</protein>
<reference evidence="6 7" key="1">
    <citation type="submission" date="2020-04" db="EMBL/GenBank/DDBJ databases">
        <title>Description of novel Gluconacetobacter.</title>
        <authorList>
            <person name="Sombolestani A."/>
        </authorList>
    </citation>
    <scope>NUCLEOTIDE SEQUENCE [LARGE SCALE GENOMIC DNA]</scope>
    <source>
        <strain evidence="6 7">LMG 27800</strain>
    </source>
</reference>
<evidence type="ECO:0000313" key="7">
    <source>
        <dbReference type="Proteomes" id="UP000540556"/>
    </source>
</evidence>
<evidence type="ECO:0000313" key="6">
    <source>
        <dbReference type="EMBL" id="MBB2206488.1"/>
    </source>
</evidence>
<dbReference type="Proteomes" id="UP000540556">
    <property type="component" value="Unassembled WGS sequence"/>
</dbReference>
<dbReference type="GO" id="GO:0003677">
    <property type="term" value="F:DNA binding"/>
    <property type="evidence" value="ECO:0007669"/>
    <property type="project" value="UniProtKB-KW"/>
</dbReference>
<dbReference type="PANTHER" id="PTHR30346">
    <property type="entry name" value="TRANSCRIPTIONAL DUAL REGULATOR HCAR-RELATED"/>
    <property type="match status" value="1"/>
</dbReference>
<feature type="domain" description="LysR substrate-binding" evidence="5">
    <location>
        <begin position="44"/>
        <end position="244"/>
    </location>
</feature>
<gene>
    <name evidence="6" type="ORF">HLH27_15935</name>
</gene>
<comment type="caution">
    <text evidence="6">The sequence shown here is derived from an EMBL/GenBank/DDBJ whole genome shotgun (WGS) entry which is preliminary data.</text>
</comment>
<proteinExistence type="inferred from homology"/>
<dbReference type="GO" id="GO:0032993">
    <property type="term" value="C:protein-DNA complex"/>
    <property type="evidence" value="ECO:0007669"/>
    <property type="project" value="TreeGrafter"/>
</dbReference>
<accession>A0A7W4KGF8</accession>
<keyword evidence="7" id="KW-1185">Reference proteome</keyword>
<evidence type="ECO:0000256" key="3">
    <source>
        <dbReference type="ARBA" id="ARBA00023125"/>
    </source>
</evidence>
<dbReference type="InterPro" id="IPR005119">
    <property type="entry name" value="LysR_subst-bd"/>
</dbReference>
<evidence type="ECO:0000256" key="4">
    <source>
        <dbReference type="ARBA" id="ARBA00023163"/>
    </source>
</evidence>